<protein>
    <submittedName>
        <fullName evidence="3">DUF262 domain-containing protein</fullName>
    </submittedName>
</protein>
<dbReference type="EMBL" id="JBHTCE010000001">
    <property type="protein sequence ID" value="MFC7390428.1"/>
    <property type="molecule type" value="Genomic_DNA"/>
</dbReference>
<organism evidence="3 4">
    <name type="scientific">Exiguobacterium aestuarii</name>
    <dbReference type="NCBI Taxonomy" id="273527"/>
    <lineage>
        <taxon>Bacteria</taxon>
        <taxon>Bacillati</taxon>
        <taxon>Bacillota</taxon>
        <taxon>Bacilli</taxon>
        <taxon>Bacillales</taxon>
        <taxon>Bacillales Family XII. Incertae Sedis</taxon>
        <taxon>Exiguobacterium</taxon>
    </lineage>
</organism>
<evidence type="ECO:0000259" key="2">
    <source>
        <dbReference type="Pfam" id="PF07510"/>
    </source>
</evidence>
<dbReference type="Pfam" id="PF07510">
    <property type="entry name" value="GmrSD_C"/>
    <property type="match status" value="1"/>
</dbReference>
<dbReference type="PANTHER" id="PTHR35149">
    <property type="entry name" value="SLL5132 PROTEIN"/>
    <property type="match status" value="1"/>
</dbReference>
<keyword evidence="4" id="KW-1185">Reference proteome</keyword>
<dbReference type="Pfam" id="PF03235">
    <property type="entry name" value="GmrSD_N"/>
    <property type="match status" value="1"/>
</dbReference>
<evidence type="ECO:0000313" key="4">
    <source>
        <dbReference type="Proteomes" id="UP001596439"/>
    </source>
</evidence>
<accession>A0ABW2PS97</accession>
<gene>
    <name evidence="3" type="ORF">ACFQO8_09720</name>
</gene>
<sequence>MRIEDYFEPKAVNIRNFFIRDHKKYYIPEHQRNYAWQKSELDDLWQDFTEYFKLSFDENQNYTERLGARPYFLGGIVLTKKDDYFEVVDGQQRLTTMTIFLKALRDLTFRIEDIHSMTPIKNAIEQIYTFSEPLNEFESYLNLDESLDEFFQNYVLLCNNEKEREAYYEKNTPREGSAADLVKKAHDFFVEKLNTEFPVELDQEKLTNKLNGYTRALTQYFSFLKIVVEDRAMAYVIFGSLNKRGKDLSESDLIKNELFKREDNSTRMAEIKRKWDNIINTIEDDNLTNFIRFHYASHYGSVKPRDLFTKISKHIISVNSITYLNSLLMESEWYARVNLVGTQYWSNDITEKLKIFKKIDVSHANPLLLTAAVKYGNDEEEFKKILDSLITFCIRYFTIGSKTVSDLEREIGLMSKYLRYPRNPAEFTEADDIVTKIQTIDDMIRYMSTLTPNSDFIENFKRFSTKSNDLAFYLLYEFEKIKLSGVVPLDHSPIQHVEHIMPKKLSRAVNRMTEWSNVRNDDRYDSYKFMLGNLLILESSLNVSASNKDFEHKKGCYTKSGLYYPKEVALNKEWNFQKIGERQNSLAKESVNVWKYPSI</sequence>
<dbReference type="InterPro" id="IPR004919">
    <property type="entry name" value="GmrSD_N"/>
</dbReference>
<dbReference type="PANTHER" id="PTHR35149:SF2">
    <property type="entry name" value="DUF262 DOMAIN-CONTAINING PROTEIN"/>
    <property type="match status" value="1"/>
</dbReference>
<proteinExistence type="predicted"/>
<feature type="domain" description="GmrSD restriction endonucleases C-terminal" evidence="2">
    <location>
        <begin position="454"/>
        <end position="588"/>
    </location>
</feature>
<evidence type="ECO:0000313" key="3">
    <source>
        <dbReference type="EMBL" id="MFC7390428.1"/>
    </source>
</evidence>
<comment type="caution">
    <text evidence="3">The sequence shown here is derived from an EMBL/GenBank/DDBJ whole genome shotgun (WGS) entry which is preliminary data.</text>
</comment>
<dbReference type="Proteomes" id="UP001596439">
    <property type="component" value="Unassembled WGS sequence"/>
</dbReference>
<dbReference type="RefSeq" id="WP_214789495.1">
    <property type="nucleotide sequence ID" value="NZ_JANIEL010000001.1"/>
</dbReference>
<evidence type="ECO:0000259" key="1">
    <source>
        <dbReference type="Pfam" id="PF03235"/>
    </source>
</evidence>
<feature type="domain" description="GmrSD restriction endonucleases N-terminal" evidence="1">
    <location>
        <begin position="19"/>
        <end position="259"/>
    </location>
</feature>
<reference evidence="4" key="1">
    <citation type="journal article" date="2019" name="Int. J. Syst. Evol. Microbiol.">
        <title>The Global Catalogue of Microorganisms (GCM) 10K type strain sequencing project: providing services to taxonomists for standard genome sequencing and annotation.</title>
        <authorList>
            <consortium name="The Broad Institute Genomics Platform"/>
            <consortium name="The Broad Institute Genome Sequencing Center for Infectious Disease"/>
            <person name="Wu L."/>
            <person name="Ma J."/>
        </authorList>
    </citation>
    <scope>NUCLEOTIDE SEQUENCE [LARGE SCALE GENOMIC DNA]</scope>
    <source>
        <strain evidence="4">CCUG 55590</strain>
    </source>
</reference>
<name>A0ABW2PS97_9BACL</name>
<dbReference type="InterPro" id="IPR011089">
    <property type="entry name" value="GmrSD_C"/>
</dbReference>